<evidence type="ECO:0000313" key="2">
    <source>
        <dbReference type="EMBL" id="KAG6494223.1"/>
    </source>
</evidence>
<organism evidence="2 3">
    <name type="scientific">Zingiber officinale</name>
    <name type="common">Ginger</name>
    <name type="synonym">Amomum zingiber</name>
    <dbReference type="NCBI Taxonomy" id="94328"/>
    <lineage>
        <taxon>Eukaryota</taxon>
        <taxon>Viridiplantae</taxon>
        <taxon>Streptophyta</taxon>
        <taxon>Embryophyta</taxon>
        <taxon>Tracheophyta</taxon>
        <taxon>Spermatophyta</taxon>
        <taxon>Magnoliopsida</taxon>
        <taxon>Liliopsida</taxon>
        <taxon>Zingiberales</taxon>
        <taxon>Zingiberaceae</taxon>
        <taxon>Zingiber</taxon>
    </lineage>
</organism>
<dbReference type="AlphaFoldDB" id="A0A8J5KXF4"/>
<protein>
    <submittedName>
        <fullName evidence="2">Uncharacterized protein</fullName>
    </submittedName>
</protein>
<gene>
    <name evidence="2" type="ORF">ZIOFF_049242</name>
</gene>
<comment type="caution">
    <text evidence="2">The sequence shown here is derived from an EMBL/GenBank/DDBJ whole genome shotgun (WGS) entry which is preliminary data.</text>
</comment>
<evidence type="ECO:0000313" key="3">
    <source>
        <dbReference type="Proteomes" id="UP000734854"/>
    </source>
</evidence>
<sequence length="290" mass="31705">MESFNVDNYLPPRKRLLAELRRENLESDFLPPVPFLSGDLGARLRDVINSSVSTPEKIIEVSKSVALAASEIAVAARNTAIEKAAAATKAKADAKNALLLLDSTTMNKKIQKWLFDQRQIEEEADPNKAPEKRAGKAVGYNGDVCNENSHVFYAENMMKSNNSEGKISICCEIGNAEEEESDQHTKKQENESMIGSVAGSGKVRIRQKKLSLSQCNIRERVEMKKLTLSENLSSFTKESDLDSAGSNMSSDDAEVSPGGGASMQISTAWKCRKIKASQCSPKSKILKALC</sequence>
<accession>A0A8J5KXF4</accession>
<dbReference type="Proteomes" id="UP000734854">
    <property type="component" value="Unassembled WGS sequence"/>
</dbReference>
<name>A0A8J5KXF4_ZINOF</name>
<keyword evidence="3" id="KW-1185">Reference proteome</keyword>
<reference evidence="2 3" key="1">
    <citation type="submission" date="2020-08" db="EMBL/GenBank/DDBJ databases">
        <title>Plant Genome Project.</title>
        <authorList>
            <person name="Zhang R.-G."/>
        </authorList>
    </citation>
    <scope>NUCLEOTIDE SEQUENCE [LARGE SCALE GENOMIC DNA]</scope>
    <source>
        <tissue evidence="2">Rhizome</tissue>
    </source>
</reference>
<proteinExistence type="predicted"/>
<feature type="region of interest" description="Disordered" evidence="1">
    <location>
        <begin position="237"/>
        <end position="261"/>
    </location>
</feature>
<dbReference type="PANTHER" id="PTHR35477">
    <property type="entry name" value="OS06G0728500 PROTEIN"/>
    <property type="match status" value="1"/>
</dbReference>
<dbReference type="EMBL" id="JACMSC010000013">
    <property type="protein sequence ID" value="KAG6494223.1"/>
    <property type="molecule type" value="Genomic_DNA"/>
</dbReference>
<evidence type="ECO:0000256" key="1">
    <source>
        <dbReference type="SAM" id="MobiDB-lite"/>
    </source>
</evidence>
<dbReference type="OrthoDB" id="1910495at2759"/>
<dbReference type="PANTHER" id="PTHR35477:SF1">
    <property type="entry name" value="OS06G0728500 PROTEIN"/>
    <property type="match status" value="1"/>
</dbReference>